<dbReference type="GeneID" id="68613563"/>
<dbReference type="AlphaFoldDB" id="A0AAV3UIV4"/>
<evidence type="ECO:0000313" key="3">
    <source>
        <dbReference type="Proteomes" id="UP001501729"/>
    </source>
</evidence>
<dbReference type="Proteomes" id="UP001501729">
    <property type="component" value="Unassembled WGS sequence"/>
</dbReference>
<evidence type="ECO:0000259" key="1">
    <source>
        <dbReference type="Pfam" id="PF20068"/>
    </source>
</evidence>
<accession>A0AAV3UIV4</accession>
<proteinExistence type="predicted"/>
<organism evidence="2 3">
    <name type="scientific">Haladaptatus pallidirubidus</name>
    <dbReference type="NCBI Taxonomy" id="1008152"/>
    <lineage>
        <taxon>Archaea</taxon>
        <taxon>Methanobacteriati</taxon>
        <taxon>Methanobacteriota</taxon>
        <taxon>Stenosarchaea group</taxon>
        <taxon>Halobacteria</taxon>
        <taxon>Halobacteriales</taxon>
        <taxon>Haladaptataceae</taxon>
        <taxon>Haladaptatus</taxon>
    </lineage>
</organism>
<dbReference type="NCBIfam" id="TIGR04354">
    <property type="entry name" value="amphi-Trp"/>
    <property type="match status" value="1"/>
</dbReference>
<name>A0AAV3UIV4_9EURY</name>
<dbReference type="InterPro" id="IPR027598">
    <property type="entry name" value="Amphi-Trp_dom"/>
</dbReference>
<evidence type="ECO:0000313" key="2">
    <source>
        <dbReference type="EMBL" id="GAA5052484.1"/>
    </source>
</evidence>
<comment type="caution">
    <text evidence="2">The sequence shown here is derived from an EMBL/GenBank/DDBJ whole genome shotgun (WGS) entry which is preliminary data.</text>
</comment>
<feature type="domain" description="Amphi-Trp" evidence="1">
    <location>
        <begin position="6"/>
        <end position="78"/>
    </location>
</feature>
<gene>
    <name evidence="2" type="ORF">GCM10025751_28750</name>
</gene>
<sequence length="79" mass="8765">MSEKILNEEKISREEVADRLQAIADEFREGGDANIDVGNKTVTLSPADSVAYEIGTRELSSVLRGSRESVTIKLDWKPE</sequence>
<protein>
    <recommendedName>
        <fullName evidence="1">Amphi-Trp domain-containing protein</fullName>
    </recommendedName>
</protein>
<dbReference type="EMBL" id="BAABKX010000012">
    <property type="protein sequence ID" value="GAA5052484.1"/>
    <property type="molecule type" value="Genomic_DNA"/>
</dbReference>
<dbReference type="Pfam" id="PF20068">
    <property type="entry name" value="Amphi-Trp"/>
    <property type="match status" value="1"/>
</dbReference>
<dbReference type="RefSeq" id="WP_227773376.1">
    <property type="nucleotide sequence ID" value="NZ_BAABKX010000012.1"/>
</dbReference>
<keyword evidence="3" id="KW-1185">Reference proteome</keyword>
<reference evidence="2 3" key="1">
    <citation type="journal article" date="2019" name="Int. J. Syst. Evol. Microbiol.">
        <title>The Global Catalogue of Microorganisms (GCM) 10K type strain sequencing project: providing services to taxonomists for standard genome sequencing and annotation.</title>
        <authorList>
            <consortium name="The Broad Institute Genomics Platform"/>
            <consortium name="The Broad Institute Genome Sequencing Center for Infectious Disease"/>
            <person name="Wu L."/>
            <person name="Ma J."/>
        </authorList>
    </citation>
    <scope>NUCLEOTIDE SEQUENCE [LARGE SCALE GENOMIC DNA]</scope>
    <source>
        <strain evidence="2 3">JCM 17504</strain>
    </source>
</reference>